<proteinExistence type="inferred from homology"/>
<evidence type="ECO:0000313" key="7">
    <source>
        <dbReference type="EMBL" id="CAA9564541.1"/>
    </source>
</evidence>
<keyword evidence="2" id="KW-0805">Transcription regulation</keyword>
<keyword evidence="4" id="KW-0175">Coiled coil</keyword>
<organism evidence="7">
    <name type="scientific">uncultured Truepera sp</name>
    <dbReference type="NCBI Taxonomy" id="543023"/>
    <lineage>
        <taxon>Bacteria</taxon>
        <taxon>Thermotogati</taxon>
        <taxon>Deinococcota</taxon>
        <taxon>Deinococci</taxon>
        <taxon>Trueperales</taxon>
        <taxon>Trueperaceae</taxon>
        <taxon>Truepera</taxon>
        <taxon>environmental samples</taxon>
    </lineage>
</organism>
<dbReference type="Gene3D" id="3.10.50.30">
    <property type="entry name" value="Transcription elongation factor, GreA/GreB, C-terminal domain"/>
    <property type="match status" value="1"/>
</dbReference>
<name>A0A6J4V1V5_9DEIN</name>
<sequence length="173" mass="19284">MQVRACYTIRASSRFKEGSMTREVQLTKEGRERLEANLKEERRRLDEATGILQELTVSSDDYEDSGLEDAGQEKARLEARVDDLEDQLRRAVVIEDHARTQVDLGSVVTLQSGDEELQVQLVSPIEAEIVGEDIPHISDASPLGKALLGRAVGETFEVTTGRRDAQYTVVSIR</sequence>
<dbReference type="GO" id="GO:0003677">
    <property type="term" value="F:DNA binding"/>
    <property type="evidence" value="ECO:0007669"/>
    <property type="project" value="InterPro"/>
</dbReference>
<dbReference type="Gene3D" id="1.10.287.180">
    <property type="entry name" value="Transcription elongation factor, GreA/GreB, N-terminal domain"/>
    <property type="match status" value="1"/>
</dbReference>
<dbReference type="EMBL" id="CADCWP010000066">
    <property type="protein sequence ID" value="CAA9564541.1"/>
    <property type="molecule type" value="Genomic_DNA"/>
</dbReference>
<accession>A0A6J4V1V5</accession>
<gene>
    <name evidence="7" type="ORF">AVDCRST_MAG86-927</name>
</gene>
<evidence type="ECO:0008006" key="8">
    <source>
        <dbReference type="Google" id="ProtNLM"/>
    </source>
</evidence>
<dbReference type="InterPro" id="IPR001437">
    <property type="entry name" value="Tscrpt_elong_fac_GreA/B_C"/>
</dbReference>
<protein>
    <recommendedName>
        <fullName evidence="8">Transcription elongation factor GreA</fullName>
    </recommendedName>
</protein>
<feature type="domain" description="Transcription elongation factor GreA/GreB C-terminal" evidence="5">
    <location>
        <begin position="100"/>
        <end position="172"/>
    </location>
</feature>
<dbReference type="InterPro" id="IPR036805">
    <property type="entry name" value="Tscrpt_elong_fac_GreA/B_N_sf"/>
</dbReference>
<reference evidence="7" key="1">
    <citation type="submission" date="2020-02" db="EMBL/GenBank/DDBJ databases">
        <authorList>
            <person name="Meier V. D."/>
        </authorList>
    </citation>
    <scope>NUCLEOTIDE SEQUENCE</scope>
    <source>
        <strain evidence="7">AVDCRST_MAG86</strain>
    </source>
</reference>
<dbReference type="PANTHER" id="PTHR30437">
    <property type="entry name" value="TRANSCRIPTION ELONGATION FACTOR GREA"/>
    <property type="match status" value="1"/>
</dbReference>
<dbReference type="Pfam" id="PF01272">
    <property type="entry name" value="GreA_GreB"/>
    <property type="match status" value="1"/>
</dbReference>
<keyword evidence="3" id="KW-0804">Transcription</keyword>
<dbReference type="PIRSF" id="PIRSF006092">
    <property type="entry name" value="GreA_GreB"/>
    <property type="match status" value="1"/>
</dbReference>
<feature type="domain" description="Transcription elongation factor GreA/GreB N-terminal" evidence="6">
    <location>
        <begin position="25"/>
        <end position="93"/>
    </location>
</feature>
<dbReference type="SUPFAM" id="SSF46557">
    <property type="entry name" value="GreA transcript cleavage protein, N-terminal domain"/>
    <property type="match status" value="1"/>
</dbReference>
<dbReference type="GO" id="GO:0032784">
    <property type="term" value="P:regulation of DNA-templated transcription elongation"/>
    <property type="evidence" value="ECO:0007669"/>
    <property type="project" value="InterPro"/>
</dbReference>
<evidence type="ECO:0000259" key="6">
    <source>
        <dbReference type="Pfam" id="PF03449"/>
    </source>
</evidence>
<evidence type="ECO:0000256" key="3">
    <source>
        <dbReference type="ARBA" id="ARBA00023163"/>
    </source>
</evidence>
<comment type="similarity">
    <text evidence="1">Belongs to the GreA/GreB family.</text>
</comment>
<dbReference type="GO" id="GO:0006354">
    <property type="term" value="P:DNA-templated transcription elongation"/>
    <property type="evidence" value="ECO:0007669"/>
    <property type="project" value="TreeGrafter"/>
</dbReference>
<dbReference type="InterPro" id="IPR022691">
    <property type="entry name" value="Tscrpt_elong_fac_GreA/B_N"/>
</dbReference>
<evidence type="ECO:0000256" key="1">
    <source>
        <dbReference type="ARBA" id="ARBA00008213"/>
    </source>
</evidence>
<evidence type="ECO:0000256" key="4">
    <source>
        <dbReference type="SAM" id="Coils"/>
    </source>
</evidence>
<dbReference type="GO" id="GO:0070063">
    <property type="term" value="F:RNA polymerase binding"/>
    <property type="evidence" value="ECO:0007669"/>
    <property type="project" value="InterPro"/>
</dbReference>
<dbReference type="InterPro" id="IPR018151">
    <property type="entry name" value="TF_GreA/GreB_CS"/>
</dbReference>
<evidence type="ECO:0000256" key="2">
    <source>
        <dbReference type="ARBA" id="ARBA00023015"/>
    </source>
</evidence>
<dbReference type="Pfam" id="PF03449">
    <property type="entry name" value="GreA_GreB_N"/>
    <property type="match status" value="1"/>
</dbReference>
<dbReference type="PANTHER" id="PTHR30437:SF4">
    <property type="entry name" value="TRANSCRIPTION ELONGATION FACTOR GREA"/>
    <property type="match status" value="1"/>
</dbReference>
<feature type="coiled-coil region" evidence="4">
    <location>
        <begin position="24"/>
        <end position="94"/>
    </location>
</feature>
<dbReference type="PROSITE" id="PS00830">
    <property type="entry name" value="GREAB_2"/>
    <property type="match status" value="1"/>
</dbReference>
<dbReference type="InterPro" id="IPR023459">
    <property type="entry name" value="Tscrpt_elong_fac_GreA/B_fam"/>
</dbReference>
<dbReference type="InterPro" id="IPR036953">
    <property type="entry name" value="GreA/GreB_C_sf"/>
</dbReference>
<evidence type="ECO:0000259" key="5">
    <source>
        <dbReference type="Pfam" id="PF01272"/>
    </source>
</evidence>
<dbReference type="SUPFAM" id="SSF54534">
    <property type="entry name" value="FKBP-like"/>
    <property type="match status" value="1"/>
</dbReference>
<dbReference type="AlphaFoldDB" id="A0A6J4V1V5"/>